<reference evidence="12" key="1">
    <citation type="submission" date="2025-08" db="UniProtKB">
        <authorList>
            <consortium name="Ensembl"/>
        </authorList>
    </citation>
    <scope>IDENTIFICATION</scope>
</reference>
<dbReference type="Gene3D" id="4.10.760.10">
    <property type="entry name" value="Agouti domain"/>
    <property type="match status" value="1"/>
</dbReference>
<dbReference type="SUPFAM" id="SSF57055">
    <property type="entry name" value="Agouti-related protein"/>
    <property type="match status" value="1"/>
</dbReference>
<evidence type="ECO:0000256" key="9">
    <source>
        <dbReference type="PROSITE-ProRule" id="PRU00494"/>
    </source>
</evidence>
<dbReference type="AlphaFoldDB" id="A0A3Q2XXU7"/>
<dbReference type="GO" id="GO:0031779">
    <property type="term" value="F:melanocortin receptor binding"/>
    <property type="evidence" value="ECO:0007669"/>
    <property type="project" value="TreeGrafter"/>
</dbReference>
<keyword evidence="10" id="KW-0812">Transmembrane</keyword>
<dbReference type="GeneTree" id="ENSGT00940000154258"/>
<evidence type="ECO:0000256" key="6">
    <source>
        <dbReference type="ARBA" id="ARBA00023157"/>
    </source>
</evidence>
<keyword evidence="4" id="KW-0732">Signal</keyword>
<evidence type="ECO:0000256" key="8">
    <source>
        <dbReference type="ARBA" id="ARBA00033432"/>
    </source>
</evidence>
<keyword evidence="3" id="KW-0964">Secreted</keyword>
<dbReference type="InterPro" id="IPR007733">
    <property type="entry name" value="Agouti"/>
</dbReference>
<dbReference type="Proteomes" id="UP000264820">
    <property type="component" value="Unplaced"/>
</dbReference>
<evidence type="ECO:0000313" key="13">
    <source>
        <dbReference type="Proteomes" id="UP000264820"/>
    </source>
</evidence>
<feature type="transmembrane region" description="Helical" evidence="10">
    <location>
        <begin position="64"/>
        <end position="86"/>
    </location>
</feature>
<feature type="domain" description="Agouti" evidence="11">
    <location>
        <begin position="149"/>
        <end position="188"/>
    </location>
</feature>
<dbReference type="PANTHER" id="PTHR16551">
    <property type="entry name" value="AGOUTI RELATED"/>
    <property type="match status" value="1"/>
</dbReference>
<evidence type="ECO:0000256" key="4">
    <source>
        <dbReference type="ARBA" id="ARBA00022729"/>
    </source>
</evidence>
<dbReference type="PROSITE" id="PS60024">
    <property type="entry name" value="AGOUTI_1"/>
    <property type="match status" value="1"/>
</dbReference>
<keyword evidence="13" id="KW-1185">Reference proteome</keyword>
<dbReference type="Pfam" id="PF05039">
    <property type="entry name" value="Agouti"/>
    <property type="match status" value="1"/>
</dbReference>
<sequence length="188" mass="20810">MADVHVLNSGGGARPFFSRQKFPRGTESQWPPRLVSFILRFERAQTTNQTWISRKMKSTTRMRAVLLLASFVFTASHYSLGTAHMLPDDTARGNKAAISNTIPEGNRDANAGGLSAPVLIVELPKSGRKKKAKKNKLGRRRRPPPPAGCVPLWGSCKSEGKVCCDFCALCHCRIFRTVCYCRMGNPQC</sequence>
<accession>A0A3Q2XXU7</accession>
<evidence type="ECO:0000256" key="1">
    <source>
        <dbReference type="ARBA" id="ARBA00004613"/>
    </source>
</evidence>
<dbReference type="GO" id="GO:0009755">
    <property type="term" value="P:hormone-mediated signaling pathway"/>
    <property type="evidence" value="ECO:0007669"/>
    <property type="project" value="InterPro"/>
</dbReference>
<evidence type="ECO:0000256" key="2">
    <source>
        <dbReference type="ARBA" id="ARBA00017885"/>
    </source>
</evidence>
<dbReference type="Ensembl" id="ENSHCOT00000016012.1">
    <property type="protein sequence ID" value="ENSHCOP00000009785.1"/>
    <property type="gene ID" value="ENSHCOG00000012290.1"/>
</dbReference>
<dbReference type="InterPro" id="IPR036836">
    <property type="entry name" value="Agouti_dom_sf"/>
</dbReference>
<comment type="subcellular location">
    <subcellularLocation>
        <location evidence="1">Secreted</location>
    </subcellularLocation>
</comment>
<dbReference type="PANTHER" id="PTHR16551:SF1">
    <property type="entry name" value="AGOUTI-SIGNALING PROTEIN"/>
    <property type="match status" value="1"/>
</dbReference>
<keyword evidence="7" id="KW-0325">Glycoprotein</keyword>
<keyword evidence="10" id="KW-1133">Transmembrane helix</keyword>
<feature type="disulfide bond" evidence="9">
    <location>
        <begin position="149"/>
        <end position="164"/>
    </location>
</feature>
<evidence type="ECO:0000256" key="5">
    <source>
        <dbReference type="ARBA" id="ARBA00022854"/>
    </source>
</evidence>
<reference evidence="12" key="2">
    <citation type="submission" date="2025-09" db="UniProtKB">
        <authorList>
            <consortium name="Ensembl"/>
        </authorList>
    </citation>
    <scope>IDENTIFICATION</scope>
</reference>
<organism evidence="12 13">
    <name type="scientific">Hippocampus comes</name>
    <name type="common">Tiger tail seahorse</name>
    <dbReference type="NCBI Taxonomy" id="109280"/>
    <lineage>
        <taxon>Eukaryota</taxon>
        <taxon>Metazoa</taxon>
        <taxon>Chordata</taxon>
        <taxon>Craniata</taxon>
        <taxon>Vertebrata</taxon>
        <taxon>Euteleostomi</taxon>
        <taxon>Actinopterygii</taxon>
        <taxon>Neopterygii</taxon>
        <taxon>Teleostei</taxon>
        <taxon>Neoteleostei</taxon>
        <taxon>Acanthomorphata</taxon>
        <taxon>Syngnathiaria</taxon>
        <taxon>Syngnathiformes</taxon>
        <taxon>Syngnathoidei</taxon>
        <taxon>Syngnathidae</taxon>
        <taxon>Hippocampus</taxon>
    </lineage>
</organism>
<name>A0A3Q2XXU7_HIPCM</name>
<protein>
    <recommendedName>
        <fullName evidence="2">Agouti-signaling protein</fullName>
    </recommendedName>
    <alternativeName>
        <fullName evidence="8">Agouti switch protein</fullName>
    </alternativeName>
</protein>
<dbReference type="GO" id="GO:0005184">
    <property type="term" value="F:neuropeptide hormone activity"/>
    <property type="evidence" value="ECO:0007669"/>
    <property type="project" value="TreeGrafter"/>
</dbReference>
<feature type="disulfide bond" evidence="9">
    <location>
        <begin position="163"/>
        <end position="181"/>
    </location>
</feature>
<proteinExistence type="predicted"/>
<feature type="disulfide bond" evidence="9">
    <location>
        <begin position="167"/>
        <end position="188"/>
    </location>
</feature>
<dbReference type="GO" id="GO:0005615">
    <property type="term" value="C:extracellular space"/>
    <property type="evidence" value="ECO:0007669"/>
    <property type="project" value="TreeGrafter"/>
</dbReference>
<keyword evidence="10" id="KW-0472">Membrane</keyword>
<evidence type="ECO:0000259" key="11">
    <source>
        <dbReference type="PROSITE" id="PS51150"/>
    </source>
</evidence>
<evidence type="ECO:0000256" key="10">
    <source>
        <dbReference type="SAM" id="Phobius"/>
    </source>
</evidence>
<dbReference type="PROSITE" id="PS51150">
    <property type="entry name" value="AGOUTI_2"/>
    <property type="match status" value="1"/>
</dbReference>
<feature type="disulfide bond" evidence="9">
    <location>
        <begin position="156"/>
        <end position="170"/>
    </location>
</feature>
<evidence type="ECO:0000256" key="3">
    <source>
        <dbReference type="ARBA" id="ARBA00022525"/>
    </source>
</evidence>
<dbReference type="GO" id="GO:0032438">
    <property type="term" value="P:melanosome organization"/>
    <property type="evidence" value="ECO:0007669"/>
    <property type="project" value="TreeGrafter"/>
</dbReference>
<evidence type="ECO:0000256" key="7">
    <source>
        <dbReference type="ARBA" id="ARBA00023180"/>
    </source>
</evidence>
<keyword evidence="6 9" id="KW-1015">Disulfide bond</keyword>
<dbReference type="STRING" id="109280.ENSHCOP00000009785"/>
<dbReference type="SMART" id="SM00792">
    <property type="entry name" value="Agouti"/>
    <property type="match status" value="1"/>
</dbReference>
<dbReference type="InterPro" id="IPR027300">
    <property type="entry name" value="Agouti_dom"/>
</dbReference>
<keyword evidence="5" id="KW-0960">Knottin</keyword>
<feature type="disulfide bond" evidence="9">
    <location>
        <begin position="172"/>
        <end position="179"/>
    </location>
</feature>
<evidence type="ECO:0000313" key="12">
    <source>
        <dbReference type="Ensembl" id="ENSHCOP00000009785.1"/>
    </source>
</evidence>